<proteinExistence type="predicted"/>
<reference evidence="1" key="1">
    <citation type="journal article" date="2021" name="Proc. Natl. Acad. Sci. U.S.A.">
        <title>A Catalog of Tens of Thousands of Viruses from Human Metagenomes Reveals Hidden Associations with Chronic Diseases.</title>
        <authorList>
            <person name="Tisza M.J."/>
            <person name="Buck C.B."/>
        </authorList>
    </citation>
    <scope>NUCLEOTIDE SEQUENCE</scope>
    <source>
        <strain evidence="1">Cth2082</strain>
    </source>
</reference>
<evidence type="ECO:0000313" key="1">
    <source>
        <dbReference type="EMBL" id="DAD86608.1"/>
    </source>
</evidence>
<protein>
    <submittedName>
        <fullName evidence="1">Uncharacterized protein</fullName>
    </submittedName>
</protein>
<organism evidence="1">
    <name type="scientific">Siphoviridae sp. cth2082</name>
    <dbReference type="NCBI Taxonomy" id="2826422"/>
    <lineage>
        <taxon>Viruses</taxon>
        <taxon>Duplodnaviria</taxon>
        <taxon>Heunggongvirae</taxon>
        <taxon>Uroviricota</taxon>
        <taxon>Caudoviricetes</taxon>
    </lineage>
</organism>
<accession>A0A8S5MWR8</accession>
<dbReference type="EMBL" id="BK015005">
    <property type="protein sequence ID" value="DAD86608.1"/>
    <property type="molecule type" value="Genomic_DNA"/>
</dbReference>
<sequence length="369" mass="41571">MRMIALATGRYTEEEVRRALHAAQGTRFVSYRYERLDANEIPLGTFDAVEGSVRLDSEAQLQRTAQFSFRFDESVNWQAEYVRPVFCLRMPDGGNAEWPLGVFLMPTVARTGARHVFCDVEAYDTTLLLWDSQITKRHFIAKGTRYTAALSAVFSSVGVHDAIIEPSDALTQTALEWEAGTSRGQIAQELLTAAGYEPLSADAWGRWVCRKSKDPRARWAEYRYIADEASVLLPEVTAEEDIFRLPNVFTGIVSRPDRAPMSFTFEITDPKSPLAAVNRGGRRVSEVTVYDDAASAQVLEGLVRKRAQEATQVFSKLTFSTAPMPHHAARDVYWVEIGRESGKYQETRWEMALSSDAEMRHEAQKEVLL</sequence>
<name>A0A8S5MWR8_9CAUD</name>